<dbReference type="Pfam" id="PF00382">
    <property type="entry name" value="TFIIB"/>
    <property type="match status" value="1"/>
</dbReference>
<dbReference type="SUPFAM" id="SSF47954">
    <property type="entry name" value="Cyclin-like"/>
    <property type="match status" value="1"/>
</dbReference>
<dbReference type="AlphaFoldDB" id="A0A5N6KIB4"/>
<dbReference type="Proteomes" id="UP000326757">
    <property type="component" value="Unassembled WGS sequence"/>
</dbReference>
<evidence type="ECO:0000313" key="4">
    <source>
        <dbReference type="Proteomes" id="UP000326757"/>
    </source>
</evidence>
<feature type="region of interest" description="Disordered" evidence="1">
    <location>
        <begin position="264"/>
        <end position="326"/>
    </location>
</feature>
<feature type="domain" description="Transcription factor TFIIB cyclin-like" evidence="2">
    <location>
        <begin position="85"/>
        <end position="164"/>
    </location>
</feature>
<feature type="region of interest" description="Disordered" evidence="1">
    <location>
        <begin position="36"/>
        <end position="67"/>
    </location>
</feature>
<proteinExistence type="predicted"/>
<sequence>MELDPFIDHPEIERHWGDDLSTLHSISSQNQYIASVDDPLDEPSLPDSQNIHNKKTTRSPLSIHPSEKEDSGLQLKYQLTICGGWRIINDFCSTGNLPNHVADKAIGLLEVLSEAKDEWFCPHGTVGKLQEILIACCIYIACQQYDIPRTFKEIRVLTGTSKSEYKEAIGQAFKFLQDFISITKCSCLKNFRIPPEGCCQVCHEISKRSSPDANSESLKPCIKCSGLYHMSCAMRTSAVINSPNPGDLVCRRYVPCTIHPHIEQGSSRSTEKDLSVAPDNVHAEARKGTKGTSTYSSPNISYTTFDTAQGNVGPDTMKSPAVKQLK</sequence>
<gene>
    <name evidence="3" type="ORF">EYC80_006289</name>
</gene>
<dbReference type="GO" id="GO:0017025">
    <property type="term" value="F:TBP-class protein binding"/>
    <property type="evidence" value="ECO:0007669"/>
    <property type="project" value="InterPro"/>
</dbReference>
<reference evidence="3 4" key="1">
    <citation type="submission" date="2019-06" db="EMBL/GenBank/DDBJ databases">
        <title>Genome Sequence of the Brown Rot Fungal Pathogen Monilinia laxa.</title>
        <authorList>
            <person name="De Miccolis Angelini R.M."/>
            <person name="Landi L."/>
            <person name="Abate D."/>
            <person name="Pollastro S."/>
            <person name="Romanazzi G."/>
            <person name="Faretra F."/>
        </authorList>
    </citation>
    <scope>NUCLEOTIDE SEQUENCE [LARGE SCALE GENOMIC DNA]</scope>
    <source>
        <strain evidence="3 4">Mlax316</strain>
    </source>
</reference>
<evidence type="ECO:0000313" key="3">
    <source>
        <dbReference type="EMBL" id="KAB8302979.1"/>
    </source>
</evidence>
<keyword evidence="4" id="KW-1185">Reference proteome</keyword>
<protein>
    <recommendedName>
        <fullName evidence="2">Transcription factor TFIIB cyclin-like domain-containing protein</fullName>
    </recommendedName>
</protein>
<accession>A0A5N6KIB4</accession>
<organism evidence="3 4">
    <name type="scientific">Monilinia laxa</name>
    <name type="common">Brown rot fungus</name>
    <name type="synonym">Sclerotinia laxa</name>
    <dbReference type="NCBI Taxonomy" id="61186"/>
    <lineage>
        <taxon>Eukaryota</taxon>
        <taxon>Fungi</taxon>
        <taxon>Dikarya</taxon>
        <taxon>Ascomycota</taxon>
        <taxon>Pezizomycotina</taxon>
        <taxon>Leotiomycetes</taxon>
        <taxon>Helotiales</taxon>
        <taxon>Sclerotiniaceae</taxon>
        <taxon>Monilinia</taxon>
    </lineage>
</organism>
<comment type="caution">
    <text evidence="3">The sequence shown here is derived from an EMBL/GenBank/DDBJ whole genome shotgun (WGS) entry which is preliminary data.</text>
</comment>
<feature type="compositionally biased region" description="Polar residues" evidence="1">
    <location>
        <begin position="290"/>
        <end position="310"/>
    </location>
</feature>
<dbReference type="Gene3D" id="1.10.472.10">
    <property type="entry name" value="Cyclin-like"/>
    <property type="match status" value="1"/>
</dbReference>
<dbReference type="OrthoDB" id="3505322at2759"/>
<dbReference type="InterPro" id="IPR036915">
    <property type="entry name" value="Cyclin-like_sf"/>
</dbReference>
<evidence type="ECO:0000259" key="2">
    <source>
        <dbReference type="Pfam" id="PF00382"/>
    </source>
</evidence>
<name>A0A5N6KIB4_MONLA</name>
<evidence type="ECO:0000256" key="1">
    <source>
        <dbReference type="SAM" id="MobiDB-lite"/>
    </source>
</evidence>
<dbReference type="InterPro" id="IPR013150">
    <property type="entry name" value="TFIIB_cyclin"/>
</dbReference>
<dbReference type="EMBL" id="VIGI01000003">
    <property type="protein sequence ID" value="KAB8302979.1"/>
    <property type="molecule type" value="Genomic_DNA"/>
</dbReference>